<evidence type="ECO:0000313" key="8">
    <source>
        <dbReference type="Proteomes" id="UP000568380"/>
    </source>
</evidence>
<dbReference type="Pfam" id="PF00891">
    <property type="entry name" value="Methyltransf_2"/>
    <property type="match status" value="1"/>
</dbReference>
<dbReference type="GO" id="GO:0032259">
    <property type="term" value="P:methylation"/>
    <property type="evidence" value="ECO:0007669"/>
    <property type="project" value="UniProtKB-KW"/>
</dbReference>
<feature type="domain" description="O-methyltransferase dimerisation" evidence="6">
    <location>
        <begin position="7"/>
        <end position="81"/>
    </location>
</feature>
<dbReference type="AlphaFoldDB" id="A0A7W8A492"/>
<name>A0A7W8A492_9ACTN</name>
<dbReference type="InterPro" id="IPR036388">
    <property type="entry name" value="WH-like_DNA-bd_sf"/>
</dbReference>
<dbReference type="InterPro" id="IPR012967">
    <property type="entry name" value="COMT_dimerisation"/>
</dbReference>
<evidence type="ECO:0000256" key="2">
    <source>
        <dbReference type="ARBA" id="ARBA00022679"/>
    </source>
</evidence>
<dbReference type="GO" id="GO:0046983">
    <property type="term" value="F:protein dimerization activity"/>
    <property type="evidence" value="ECO:0007669"/>
    <property type="project" value="InterPro"/>
</dbReference>
<dbReference type="Gene3D" id="1.10.10.10">
    <property type="entry name" value="Winged helix-like DNA-binding domain superfamily/Winged helix DNA-binding domain"/>
    <property type="match status" value="1"/>
</dbReference>
<dbReference type="Gene3D" id="3.40.50.150">
    <property type="entry name" value="Vaccinia Virus protein VP39"/>
    <property type="match status" value="1"/>
</dbReference>
<comment type="caution">
    <text evidence="7">The sequence shown here is derived from an EMBL/GenBank/DDBJ whole genome shotgun (WGS) entry which is preliminary data.</text>
</comment>
<dbReference type="GO" id="GO:0008171">
    <property type="term" value="F:O-methyltransferase activity"/>
    <property type="evidence" value="ECO:0007669"/>
    <property type="project" value="InterPro"/>
</dbReference>
<keyword evidence="2" id="KW-0808">Transferase</keyword>
<dbReference type="CDD" id="cd02440">
    <property type="entry name" value="AdoMet_MTases"/>
    <property type="match status" value="1"/>
</dbReference>
<dbReference type="InterPro" id="IPR016461">
    <property type="entry name" value="COMT-like"/>
</dbReference>
<gene>
    <name evidence="7" type="ORF">HNR40_004210</name>
</gene>
<protein>
    <submittedName>
        <fullName evidence="7">DNA-binding transcriptional ArsR family regulator</fullName>
    </submittedName>
</protein>
<accession>A0A7W8A492</accession>
<feature type="active site" description="Proton acceptor" evidence="4">
    <location>
        <position position="235"/>
    </location>
</feature>
<evidence type="ECO:0000256" key="1">
    <source>
        <dbReference type="ARBA" id="ARBA00022603"/>
    </source>
</evidence>
<dbReference type="RefSeq" id="WP_184963697.1">
    <property type="nucleotide sequence ID" value="NZ_JACHIN010000005.1"/>
</dbReference>
<dbReference type="SUPFAM" id="SSF53335">
    <property type="entry name" value="S-adenosyl-L-methionine-dependent methyltransferases"/>
    <property type="match status" value="1"/>
</dbReference>
<keyword evidence="3" id="KW-0949">S-adenosyl-L-methionine</keyword>
<keyword evidence="1" id="KW-0489">Methyltransferase</keyword>
<dbReference type="PANTHER" id="PTHR43712">
    <property type="entry name" value="PUTATIVE (AFU_ORTHOLOGUE AFUA_4G14580)-RELATED"/>
    <property type="match status" value="1"/>
</dbReference>
<dbReference type="InterPro" id="IPR029063">
    <property type="entry name" value="SAM-dependent_MTases_sf"/>
</dbReference>
<evidence type="ECO:0000259" key="5">
    <source>
        <dbReference type="Pfam" id="PF00891"/>
    </source>
</evidence>
<dbReference type="GO" id="GO:0003677">
    <property type="term" value="F:DNA binding"/>
    <property type="evidence" value="ECO:0007669"/>
    <property type="project" value="UniProtKB-KW"/>
</dbReference>
<dbReference type="SUPFAM" id="SSF46785">
    <property type="entry name" value="Winged helix' DNA-binding domain"/>
    <property type="match status" value="1"/>
</dbReference>
<sequence>MIENELMRILTGGWVAQATNVAARLGIPDALADGPRTAEDLAEALKVNQSALTRLLRLLAAAGILEGRGERFALTEMGALLRRDQLGPLAALYASDYFTASWAALEDNVATGEQGFHHVYGLPVFDYLAGEPDKAAEFNAGMAAGTLYFRRVPEKHDFSGARTVVDLAGGTGALLAQVLRAVPGARGVLFDVPEVIAAAGPHLEGLLDRCELVAGDLFAAVPDGGDVYMLSRVLHDWDDEQCAAILANCAKAMPAGARLLVIERVAGADALLPAAFDLHMMVMTDGRERTLPEYRALLGHAGLTIEYVTELPLGMSLLSAVLETT</sequence>
<evidence type="ECO:0000256" key="3">
    <source>
        <dbReference type="ARBA" id="ARBA00022691"/>
    </source>
</evidence>
<dbReference type="InterPro" id="IPR001077">
    <property type="entry name" value="COMT_C"/>
</dbReference>
<feature type="domain" description="O-methyltransferase C-terminal" evidence="5">
    <location>
        <begin position="102"/>
        <end position="303"/>
    </location>
</feature>
<keyword evidence="8" id="KW-1185">Reference proteome</keyword>
<proteinExistence type="predicted"/>
<dbReference type="InterPro" id="IPR036390">
    <property type="entry name" value="WH_DNA-bd_sf"/>
</dbReference>
<keyword evidence="7" id="KW-0238">DNA-binding</keyword>
<organism evidence="7 8">
    <name type="scientific">Nonomuraea endophytica</name>
    <dbReference type="NCBI Taxonomy" id="714136"/>
    <lineage>
        <taxon>Bacteria</taxon>
        <taxon>Bacillati</taxon>
        <taxon>Actinomycetota</taxon>
        <taxon>Actinomycetes</taxon>
        <taxon>Streptosporangiales</taxon>
        <taxon>Streptosporangiaceae</taxon>
        <taxon>Nonomuraea</taxon>
    </lineage>
</organism>
<dbReference type="PROSITE" id="PS51683">
    <property type="entry name" value="SAM_OMT_II"/>
    <property type="match status" value="1"/>
</dbReference>
<evidence type="ECO:0000259" key="6">
    <source>
        <dbReference type="Pfam" id="PF08100"/>
    </source>
</evidence>
<evidence type="ECO:0000256" key="4">
    <source>
        <dbReference type="PIRSR" id="PIRSR005739-1"/>
    </source>
</evidence>
<dbReference type="Pfam" id="PF08100">
    <property type="entry name" value="Dimerisation"/>
    <property type="match status" value="1"/>
</dbReference>
<dbReference type="EMBL" id="JACHIN010000005">
    <property type="protein sequence ID" value="MBB5078724.1"/>
    <property type="molecule type" value="Genomic_DNA"/>
</dbReference>
<reference evidence="7 8" key="1">
    <citation type="submission" date="2020-08" db="EMBL/GenBank/DDBJ databases">
        <title>Genomic Encyclopedia of Type Strains, Phase IV (KMG-IV): sequencing the most valuable type-strain genomes for metagenomic binning, comparative biology and taxonomic classification.</title>
        <authorList>
            <person name="Goeker M."/>
        </authorList>
    </citation>
    <scope>NUCLEOTIDE SEQUENCE [LARGE SCALE GENOMIC DNA]</scope>
    <source>
        <strain evidence="7 8">DSM 45385</strain>
    </source>
</reference>
<evidence type="ECO:0000313" key="7">
    <source>
        <dbReference type="EMBL" id="MBB5078724.1"/>
    </source>
</evidence>
<dbReference type="PIRSF" id="PIRSF005739">
    <property type="entry name" value="O-mtase"/>
    <property type="match status" value="1"/>
</dbReference>
<dbReference type="Gene3D" id="1.10.287.1350">
    <property type="match status" value="1"/>
</dbReference>
<dbReference type="PANTHER" id="PTHR43712:SF2">
    <property type="entry name" value="O-METHYLTRANSFERASE CICE"/>
    <property type="match status" value="1"/>
</dbReference>
<dbReference type="Proteomes" id="UP000568380">
    <property type="component" value="Unassembled WGS sequence"/>
</dbReference>